<sequence>MVLVGKTGSGKSSVGNTILGNKKFHASMSSESVTRKCKKHEVTVDGRKISVVDTPGLFDTKVPEDKLKAEIERCVELSVPGPHAFLLVIRLGRFTEEERNAVEWIQKNFGEEASKHTIVLFTHADLLDTPINQYLKENNQLEDLVQKCEGRYHLFNNKDKENRSQVSELLEKIEASVRKHYTNEMYEKAQGELMEEHNYTMMGQNAVGDNGGKCLTHTVYTTTQSCLKSA</sequence>
<evidence type="ECO:0000313" key="6">
    <source>
        <dbReference type="Proteomes" id="UP000018467"/>
    </source>
</evidence>
<evidence type="ECO:0000256" key="1">
    <source>
        <dbReference type="ARBA" id="ARBA00008535"/>
    </source>
</evidence>
<feature type="domain" description="AIG1-type G" evidence="4">
    <location>
        <begin position="1"/>
        <end position="190"/>
    </location>
</feature>
<reference evidence="6" key="2">
    <citation type="journal article" date="2014" name="Nat. Commun.">
        <title>The cavefish genome reveals candidate genes for eye loss.</title>
        <authorList>
            <person name="McGaugh S.E."/>
            <person name="Gross J.B."/>
            <person name="Aken B."/>
            <person name="Blin M."/>
            <person name="Borowsky R."/>
            <person name="Chalopin D."/>
            <person name="Hinaux H."/>
            <person name="Jeffery W.R."/>
            <person name="Keene A."/>
            <person name="Ma L."/>
            <person name="Minx P."/>
            <person name="Murphy D."/>
            <person name="O'Quin K.E."/>
            <person name="Retaux S."/>
            <person name="Rohner N."/>
            <person name="Searle S.M."/>
            <person name="Stahl B.A."/>
            <person name="Tabin C."/>
            <person name="Volff J.N."/>
            <person name="Yoshizawa M."/>
            <person name="Warren W.C."/>
        </authorList>
    </citation>
    <scope>NUCLEOTIDE SEQUENCE [LARGE SCALE GENOMIC DNA]</scope>
    <source>
        <strain evidence="6">female</strain>
    </source>
</reference>
<keyword evidence="2" id="KW-0547">Nucleotide-binding</keyword>
<name>A0A3B1JWS5_ASTMX</name>
<dbReference type="Gene3D" id="3.40.50.300">
    <property type="entry name" value="P-loop containing nucleotide triphosphate hydrolases"/>
    <property type="match status" value="1"/>
</dbReference>
<proteinExistence type="inferred from homology"/>
<dbReference type="SUPFAM" id="SSF52540">
    <property type="entry name" value="P-loop containing nucleoside triphosphate hydrolases"/>
    <property type="match status" value="1"/>
</dbReference>
<accession>A0A3B1JWS5</accession>
<dbReference type="InterPro" id="IPR027417">
    <property type="entry name" value="P-loop_NTPase"/>
</dbReference>
<organism evidence="5 6">
    <name type="scientific">Astyanax mexicanus</name>
    <name type="common">Blind cave fish</name>
    <name type="synonym">Astyanax fasciatus mexicanus</name>
    <dbReference type="NCBI Taxonomy" id="7994"/>
    <lineage>
        <taxon>Eukaryota</taxon>
        <taxon>Metazoa</taxon>
        <taxon>Chordata</taxon>
        <taxon>Craniata</taxon>
        <taxon>Vertebrata</taxon>
        <taxon>Euteleostomi</taxon>
        <taxon>Actinopterygii</taxon>
        <taxon>Neopterygii</taxon>
        <taxon>Teleostei</taxon>
        <taxon>Ostariophysi</taxon>
        <taxon>Characiformes</taxon>
        <taxon>Characoidei</taxon>
        <taxon>Acestrorhamphidae</taxon>
        <taxon>Acestrorhamphinae</taxon>
        <taxon>Astyanax</taxon>
    </lineage>
</organism>
<protein>
    <recommendedName>
        <fullName evidence="4">AIG1-type G domain-containing protein</fullName>
    </recommendedName>
</protein>
<keyword evidence="6" id="KW-1185">Reference proteome</keyword>
<reference evidence="6" key="1">
    <citation type="submission" date="2013-03" db="EMBL/GenBank/DDBJ databases">
        <authorList>
            <person name="Jeffery W."/>
            <person name="Warren W."/>
            <person name="Wilson R.K."/>
        </authorList>
    </citation>
    <scope>NUCLEOTIDE SEQUENCE</scope>
    <source>
        <strain evidence="6">female</strain>
    </source>
</reference>
<keyword evidence="3" id="KW-0342">GTP-binding</keyword>
<dbReference type="CDD" id="cd01852">
    <property type="entry name" value="AIG1"/>
    <property type="match status" value="1"/>
</dbReference>
<dbReference type="InterPro" id="IPR045058">
    <property type="entry name" value="GIMA/IAN/Toc"/>
</dbReference>
<evidence type="ECO:0000313" key="5">
    <source>
        <dbReference type="Ensembl" id="ENSAMXP00000046728.1"/>
    </source>
</evidence>
<dbReference type="STRING" id="7994.ENSAMXP00000046728"/>
<dbReference type="Ensembl" id="ENSAMXT00000054796.1">
    <property type="protein sequence ID" value="ENSAMXP00000046728.1"/>
    <property type="gene ID" value="ENSAMXG00000033886.1"/>
</dbReference>
<reference evidence="5" key="4">
    <citation type="submission" date="2025-09" db="UniProtKB">
        <authorList>
            <consortium name="Ensembl"/>
        </authorList>
    </citation>
    <scope>IDENTIFICATION</scope>
</reference>
<evidence type="ECO:0000256" key="3">
    <source>
        <dbReference type="ARBA" id="ARBA00023134"/>
    </source>
</evidence>
<dbReference type="PROSITE" id="PS51720">
    <property type="entry name" value="G_AIG1"/>
    <property type="match status" value="1"/>
</dbReference>
<evidence type="ECO:0000256" key="2">
    <source>
        <dbReference type="ARBA" id="ARBA00022741"/>
    </source>
</evidence>
<dbReference type="PANTHER" id="PTHR10903:SF188">
    <property type="entry name" value="GTPASE IMAP FAMILY MEMBER 2-LIKE-RELATED"/>
    <property type="match status" value="1"/>
</dbReference>
<dbReference type="GO" id="GO:0005525">
    <property type="term" value="F:GTP binding"/>
    <property type="evidence" value="ECO:0007669"/>
    <property type="project" value="UniProtKB-KW"/>
</dbReference>
<comment type="similarity">
    <text evidence="1">Belongs to the TRAFAC class TrmE-Era-EngA-EngB-Septin-like GTPase superfamily. AIG1/Toc34/Toc159-like paraseptin GTPase family. IAN subfamily.</text>
</comment>
<dbReference type="Pfam" id="PF04548">
    <property type="entry name" value="AIG1"/>
    <property type="match status" value="1"/>
</dbReference>
<dbReference type="Proteomes" id="UP000018467">
    <property type="component" value="Unassembled WGS sequence"/>
</dbReference>
<dbReference type="PANTHER" id="PTHR10903">
    <property type="entry name" value="GTPASE, IMAP FAMILY MEMBER-RELATED"/>
    <property type="match status" value="1"/>
</dbReference>
<dbReference type="GeneTree" id="ENSGT01140000282522"/>
<evidence type="ECO:0000259" key="4">
    <source>
        <dbReference type="PROSITE" id="PS51720"/>
    </source>
</evidence>
<dbReference type="FunFam" id="3.40.50.300:FF:000366">
    <property type="entry name" value="GTPase, IMAP family member 2"/>
    <property type="match status" value="1"/>
</dbReference>
<dbReference type="AlphaFoldDB" id="A0A3B1JWS5"/>
<dbReference type="InterPro" id="IPR006703">
    <property type="entry name" value="G_AIG1"/>
</dbReference>
<dbReference type="InParanoid" id="A0A3B1JWS5"/>
<reference evidence="5" key="3">
    <citation type="submission" date="2025-08" db="UniProtKB">
        <authorList>
            <consortium name="Ensembl"/>
        </authorList>
    </citation>
    <scope>IDENTIFICATION</scope>
</reference>